<keyword evidence="1" id="KW-0614">Plasmid</keyword>
<sequence length="62" mass="6852">MTDQDKAKKVVKATPPAKKVITITPKEAKSYPHFLCINWVLVCGYAARSHMGTLHGAKNDQN</sequence>
<geneLocation type="plasmid" evidence="1">
    <name>pG3216.2</name>
</geneLocation>
<protein>
    <submittedName>
        <fullName evidence="1">Uncharacterized protein</fullName>
    </submittedName>
</protein>
<reference evidence="1" key="1">
    <citation type="submission" date="2017-11" db="EMBL/GenBank/DDBJ databases">
        <title>Plasmid harboring IMP-8 metallo-beta-lactamase in E. coli isolates from Argentina.</title>
        <authorList>
            <person name="Elena A."/>
            <person name="Cejas D."/>
            <person name="Magarinos F."/>
            <person name="Gutkind G."/>
            <person name="Di Conza J."/>
            <person name="Radice M."/>
        </authorList>
    </citation>
    <scope>NUCLEOTIDE SEQUENCE</scope>
    <source>
        <strain evidence="1">G3216</strain>
        <plasmid evidence="1">pG3216.2</plasmid>
    </source>
</reference>
<organism evidence="1">
    <name type="scientific">Escherichia coli</name>
    <dbReference type="NCBI Taxonomy" id="562"/>
    <lineage>
        <taxon>Bacteria</taxon>
        <taxon>Pseudomonadati</taxon>
        <taxon>Pseudomonadota</taxon>
        <taxon>Gammaproteobacteria</taxon>
        <taxon>Enterobacterales</taxon>
        <taxon>Enterobacteriaceae</taxon>
        <taxon>Escherichia</taxon>
    </lineage>
</organism>
<dbReference type="EMBL" id="MG550958">
    <property type="protein sequence ID" value="AVV60402.1"/>
    <property type="molecule type" value="Genomic_DNA"/>
</dbReference>
<name>A0A2R4KL96_ECOLX</name>
<proteinExistence type="predicted"/>
<accession>A0A2R4KL96</accession>
<evidence type="ECO:0000313" key="1">
    <source>
        <dbReference type="EMBL" id="AVV60402.1"/>
    </source>
</evidence>
<dbReference type="AlphaFoldDB" id="A0A2R4KL96"/>